<keyword evidence="5" id="KW-1185">Reference proteome</keyword>
<comment type="caution">
    <text evidence="4">The sequence shown here is derived from an EMBL/GenBank/DDBJ whole genome shotgun (WGS) entry which is preliminary data.</text>
</comment>
<sequence>MSPAAGVVLAVAALALSGATGHTAAMALPTPNPAFSDAQWLDGSITPPSQADCASAVPAARRCFNPASMENSYNLSPLYAAGKQGQGVTVAIIDSFGNPNMASDLANFDTQFGLPHMCGEPGASCAAGTPTFTHVFWDGNTQVKAPPAGAKNPGLQARNAWALETSLDVEWVHAIAPRANILLVTTNVAETLGVQGFPAMMKAEKFIVDHHQATVISQSFGSAEEAFNSTKSLLNLRDAFTDAAANGVTVLASSGDGGSANPPKSPVGGSGASDFPFPTVGWPASDPLVTAVGGTYLCTDPITGTSVDSADPPATCQSNPGVREIGWIDSGGGFSHVFAKPSYQATLPAGSTPITSGRGVPDVAYQASSRTGVLVYDTAPGDATGGLLCPPDNPCSAGWYVVGGTSASSPQFGGIVAIADQIAGHGLGLINPTLYKLASGPNYGTYFYDVTTGNNGAAAPTVPGFPATQGWDPVTGLGTPNAANLAPALAAG</sequence>
<feature type="region of interest" description="Disordered" evidence="1">
    <location>
        <begin position="253"/>
        <end position="272"/>
    </location>
</feature>
<dbReference type="InterPro" id="IPR036852">
    <property type="entry name" value="Peptidase_S8/S53_dom_sf"/>
</dbReference>
<evidence type="ECO:0000259" key="3">
    <source>
        <dbReference type="PROSITE" id="PS51695"/>
    </source>
</evidence>
<evidence type="ECO:0000256" key="1">
    <source>
        <dbReference type="SAM" id="MobiDB-lite"/>
    </source>
</evidence>
<dbReference type="InterPro" id="IPR030400">
    <property type="entry name" value="Sedolisin_dom"/>
</dbReference>
<dbReference type="SUPFAM" id="SSF52743">
    <property type="entry name" value="Subtilisin-like"/>
    <property type="match status" value="1"/>
</dbReference>
<dbReference type="Proteomes" id="UP000460272">
    <property type="component" value="Unassembled WGS sequence"/>
</dbReference>
<feature type="signal peptide" evidence="2">
    <location>
        <begin position="1"/>
        <end position="24"/>
    </location>
</feature>
<dbReference type="OrthoDB" id="3480681at2"/>
<dbReference type="GO" id="GO:0008240">
    <property type="term" value="F:tripeptidyl-peptidase activity"/>
    <property type="evidence" value="ECO:0007669"/>
    <property type="project" value="TreeGrafter"/>
</dbReference>
<feature type="domain" description="Peptidase S53" evidence="3">
    <location>
        <begin position="63"/>
        <end position="492"/>
    </location>
</feature>
<dbReference type="RefSeq" id="WP_145852455.1">
    <property type="nucleotide sequence ID" value="NZ_RPFW01000002.1"/>
</dbReference>
<gene>
    <name evidence="4" type="ORF">EAS64_08785</name>
</gene>
<dbReference type="InterPro" id="IPR050819">
    <property type="entry name" value="Tripeptidyl-peptidase_I"/>
</dbReference>
<name>A0A6P2C1C5_9ACTN</name>
<dbReference type="PANTHER" id="PTHR14218:SF15">
    <property type="entry name" value="TRIPEPTIDYL-PEPTIDASE 1"/>
    <property type="match status" value="1"/>
</dbReference>
<protein>
    <recommendedName>
        <fullName evidence="3">Peptidase S53 domain-containing protein</fullName>
    </recommendedName>
</protein>
<reference evidence="4 5" key="1">
    <citation type="submission" date="2018-11" db="EMBL/GenBank/DDBJ databases">
        <title>Trebonia kvetii gen.nov., sp.nov., a novel acidophilic actinobacterium, and proposal of the new actinobacterial family Treboniaceae fam. nov.</title>
        <authorList>
            <person name="Rapoport D."/>
            <person name="Sagova-Mareckova M."/>
            <person name="Sedlacek I."/>
            <person name="Provaznik J."/>
            <person name="Kralova S."/>
            <person name="Pavlinic D."/>
            <person name="Benes V."/>
            <person name="Kopecky J."/>
        </authorList>
    </citation>
    <scope>NUCLEOTIDE SEQUENCE [LARGE SCALE GENOMIC DNA]</scope>
    <source>
        <strain evidence="4 5">15Tr583</strain>
    </source>
</reference>
<evidence type="ECO:0000313" key="4">
    <source>
        <dbReference type="EMBL" id="TVZ04747.1"/>
    </source>
</evidence>
<dbReference type="CDD" id="cd04056">
    <property type="entry name" value="Peptidases_S53"/>
    <property type="match status" value="1"/>
</dbReference>
<dbReference type="GO" id="GO:0006508">
    <property type="term" value="P:proteolysis"/>
    <property type="evidence" value="ECO:0007669"/>
    <property type="project" value="InterPro"/>
</dbReference>
<dbReference type="Gene3D" id="3.40.50.200">
    <property type="entry name" value="Peptidase S8/S53 domain"/>
    <property type="match status" value="1"/>
</dbReference>
<dbReference type="EMBL" id="RPFW01000002">
    <property type="protein sequence ID" value="TVZ04747.1"/>
    <property type="molecule type" value="Genomic_DNA"/>
</dbReference>
<dbReference type="GO" id="GO:0004252">
    <property type="term" value="F:serine-type endopeptidase activity"/>
    <property type="evidence" value="ECO:0007669"/>
    <property type="project" value="InterPro"/>
</dbReference>
<feature type="chain" id="PRO_5039456166" description="Peptidase S53 domain-containing protein" evidence="2">
    <location>
        <begin position="25"/>
        <end position="492"/>
    </location>
</feature>
<evidence type="ECO:0000313" key="5">
    <source>
        <dbReference type="Proteomes" id="UP000460272"/>
    </source>
</evidence>
<keyword evidence="2" id="KW-0732">Signal</keyword>
<dbReference type="PROSITE" id="PS51695">
    <property type="entry name" value="SEDOLISIN"/>
    <property type="match status" value="1"/>
</dbReference>
<dbReference type="PANTHER" id="PTHR14218">
    <property type="entry name" value="PROTEASE S8 TRIPEPTIDYL PEPTIDASE I CLN2"/>
    <property type="match status" value="1"/>
</dbReference>
<proteinExistence type="predicted"/>
<evidence type="ECO:0000256" key="2">
    <source>
        <dbReference type="SAM" id="SignalP"/>
    </source>
</evidence>
<organism evidence="4 5">
    <name type="scientific">Trebonia kvetii</name>
    <dbReference type="NCBI Taxonomy" id="2480626"/>
    <lineage>
        <taxon>Bacteria</taxon>
        <taxon>Bacillati</taxon>
        <taxon>Actinomycetota</taxon>
        <taxon>Actinomycetes</taxon>
        <taxon>Streptosporangiales</taxon>
        <taxon>Treboniaceae</taxon>
        <taxon>Trebonia</taxon>
    </lineage>
</organism>
<dbReference type="AlphaFoldDB" id="A0A6P2C1C5"/>
<accession>A0A6P2C1C5</accession>